<keyword evidence="1" id="KW-0812">Transmembrane</keyword>
<evidence type="ECO:0000313" key="3">
    <source>
        <dbReference type="Proteomes" id="UP000642993"/>
    </source>
</evidence>
<reference evidence="2" key="1">
    <citation type="submission" date="2020-09" db="EMBL/GenBank/DDBJ databases">
        <title>Hoyosella lacisalsi sp. nov., a halotolerant actinobacterium isolated from soil of Lake Gudzhirganskoe.</title>
        <authorList>
            <person name="Yang Q."/>
            <person name="Guo P.Y."/>
            <person name="Liu S.W."/>
            <person name="Li F.N."/>
            <person name="Sun C.H."/>
        </authorList>
    </citation>
    <scope>NUCLEOTIDE SEQUENCE</scope>
    <source>
        <strain evidence="2">G463</strain>
    </source>
</reference>
<comment type="caution">
    <text evidence="2">The sequence shown here is derived from an EMBL/GenBank/DDBJ whole genome shotgun (WGS) entry which is preliminary data.</text>
</comment>
<keyword evidence="1" id="KW-1133">Transmembrane helix</keyword>
<dbReference type="AlphaFoldDB" id="A0A927J9I8"/>
<sequence length="348" mass="36419">MRNDDVSAAAIAGLGTRGAIGVVTAWVVVGTSGAVIANHTWLGAIGALVIGPATLALAILAVSGRSEPIRARRAWLVVGLAMIVAIAEGWVIEMQPSQPRWAWVVIAAMMAVLALRGRTATAITGHVMVSATHALMPVAAGPGWQDSIVPKLIWTSCLFAIGLGCALMLRAQSRRATTLRAAGESLLVERAAVAARERESAALVTELRQSAIPGLERIAGGGPLDARERSELLLIEAGLRDRMRARVLATERVLDAATRARRRGIDVVLLDDGGLSGARSETKDAVDALVARVLDEQGNGTVTVRVVPPGREHACSIVASSPDGARRVTVRQGTPIQIDEESEGPACH</sequence>
<evidence type="ECO:0000256" key="1">
    <source>
        <dbReference type="SAM" id="Phobius"/>
    </source>
</evidence>
<feature type="transmembrane region" description="Helical" evidence="1">
    <location>
        <begin position="41"/>
        <end position="62"/>
    </location>
</feature>
<feature type="transmembrane region" description="Helical" evidence="1">
    <location>
        <begin position="122"/>
        <end position="140"/>
    </location>
</feature>
<gene>
    <name evidence="2" type="ORF">HT102_01580</name>
</gene>
<dbReference type="Proteomes" id="UP000642993">
    <property type="component" value="Unassembled WGS sequence"/>
</dbReference>
<organism evidence="2 3">
    <name type="scientific">Lolliginicoccus lacisalsi</name>
    <dbReference type="NCBI Taxonomy" id="2742202"/>
    <lineage>
        <taxon>Bacteria</taxon>
        <taxon>Bacillati</taxon>
        <taxon>Actinomycetota</taxon>
        <taxon>Actinomycetes</taxon>
        <taxon>Mycobacteriales</taxon>
        <taxon>Hoyosellaceae</taxon>
        <taxon>Lolliginicoccus</taxon>
    </lineage>
</organism>
<dbReference type="RefSeq" id="WP_192037652.1">
    <property type="nucleotide sequence ID" value="NZ_JACYWE010000001.1"/>
</dbReference>
<accession>A0A927J9I8</accession>
<feature type="transmembrane region" description="Helical" evidence="1">
    <location>
        <begin position="74"/>
        <end position="92"/>
    </location>
</feature>
<evidence type="ECO:0000313" key="2">
    <source>
        <dbReference type="EMBL" id="MBD8505181.1"/>
    </source>
</evidence>
<proteinExistence type="predicted"/>
<feature type="transmembrane region" description="Helical" evidence="1">
    <location>
        <begin position="98"/>
        <end position="115"/>
    </location>
</feature>
<keyword evidence="1" id="KW-0472">Membrane</keyword>
<keyword evidence="3" id="KW-1185">Reference proteome</keyword>
<dbReference type="EMBL" id="JACYWE010000001">
    <property type="protein sequence ID" value="MBD8505181.1"/>
    <property type="molecule type" value="Genomic_DNA"/>
</dbReference>
<name>A0A927J9I8_9ACTN</name>
<feature type="transmembrane region" description="Helical" evidence="1">
    <location>
        <begin position="152"/>
        <end position="171"/>
    </location>
</feature>
<feature type="transmembrane region" description="Helical" evidence="1">
    <location>
        <begin position="7"/>
        <end position="29"/>
    </location>
</feature>
<protein>
    <submittedName>
        <fullName evidence="2">Uncharacterized protein</fullName>
    </submittedName>
</protein>